<feature type="compositionally biased region" description="Low complexity" evidence="6">
    <location>
        <begin position="140"/>
        <end position="151"/>
    </location>
</feature>
<name>A0A409YME9_9AGAR</name>
<evidence type="ECO:0000256" key="3">
    <source>
        <dbReference type="ARBA" id="ARBA00022771"/>
    </source>
</evidence>
<evidence type="ECO:0000256" key="6">
    <source>
        <dbReference type="SAM" id="MobiDB-lite"/>
    </source>
</evidence>
<proteinExistence type="predicted"/>
<dbReference type="InterPro" id="IPR012337">
    <property type="entry name" value="RNaseH-like_sf"/>
</dbReference>
<keyword evidence="3" id="KW-0863">Zinc-finger</keyword>
<feature type="compositionally biased region" description="Low complexity" evidence="6">
    <location>
        <begin position="119"/>
        <end position="133"/>
    </location>
</feature>
<comment type="subcellular location">
    <subcellularLocation>
        <location evidence="1">Nucleus</location>
    </subcellularLocation>
</comment>
<evidence type="ECO:0000259" key="7">
    <source>
        <dbReference type="Pfam" id="PF05699"/>
    </source>
</evidence>
<comment type="caution">
    <text evidence="8">The sequence shown here is derived from an EMBL/GenBank/DDBJ whole genome shotgun (WGS) entry which is preliminary data.</text>
</comment>
<sequence>MSSIGRACGCPISQPCTCYRDNQLPSTPFTPSSSFIPYQSHYPASIPFLGNSYQPHHLQSPSFIQQPYIPPPPPVLPLANTTNFVNHTPASLSASSSTSSTSKRKNAPSGQPAAKRARPAASSTTVSTKPKTPLVNHTPASLSASSSTSSTSKRKNAPSGQPAAKRARPAASSTTVSTKPKTPLPVPAAYGVGPSLPAPSVTNDTSQDPSQPPVFSCLADEADITHGSILTPDPTRTDHSLASDVWYCTRGLVSNQKPAQMSSDWEKRSRQRPDKEKYKFLGCILCPFDSAWTTWKNTEGQSKTIRNHLHKHHFKIWRELVVMHELKGWDILPEPEVSTDDEDLPPFSVAEFHKLLVEWISADDQSMSVVECPELRKIFRFLGQHCLEDEDIPRRTKMGSLVTDYFHSEYEAMKQELKDAEGRISLTTDIWSRTNLEGYMGITAHFIVKVLKTYTLRNELIAFRHIKGTHSGANIGKEMYNILENVGITNKLGHITTDNASNNSTMMEEMVHSLEGLGVPFHAKSNHIRCFPHVINLAVKAVIGALIEPWALPENASQLDIEYHAALKADLVGRVRRFSTFVRSSGQRREAFEQAIKEINEAGGFGEVVKKLMRLVGLLKDMEVRWSANMFMVDRFLEQYPACERFIDNSGDWDLEQYKFTKVELQVLTDYRELLRIFHLVQELVSAEKTPTLSIVLPLYEKLTVVLTNFSISKPQLKHAVEPAIDKLKKYMSESRSSKAYALAMVLNPTIKFTWLKNNWTNTEYLSARITVFEVLLEFSRASSNQSTTSSGPTRKVVAITTISSAAAQAQKLGMDNFNKLARSISESAIAAAASGSTVNSDTPRTLAPSSSAPNIVLSDEQHKQAVTREMRDYEEAGLMGDNKAGELDLIRYWQERKYQYPLLFKLALDVLPIQASAVPSERVFSSSKETDTLRRANLGQVRMEQLQILKYRFRNNRNDTRLSFTEGLTCSKKELCVLHQ</sequence>
<evidence type="ECO:0000256" key="4">
    <source>
        <dbReference type="ARBA" id="ARBA00022833"/>
    </source>
</evidence>
<dbReference type="GO" id="GO:0005634">
    <property type="term" value="C:nucleus"/>
    <property type="evidence" value="ECO:0007669"/>
    <property type="project" value="UniProtKB-SubCell"/>
</dbReference>
<evidence type="ECO:0000256" key="2">
    <source>
        <dbReference type="ARBA" id="ARBA00022723"/>
    </source>
</evidence>
<dbReference type="EMBL" id="NHTK01000978">
    <property type="protein sequence ID" value="PPR04216.1"/>
    <property type="molecule type" value="Genomic_DNA"/>
</dbReference>
<dbReference type="PANTHER" id="PTHR46481:SF10">
    <property type="entry name" value="ZINC FINGER BED DOMAIN-CONTAINING PROTEIN 39"/>
    <property type="match status" value="1"/>
</dbReference>
<keyword evidence="4" id="KW-0862">Zinc</keyword>
<evidence type="ECO:0000313" key="8">
    <source>
        <dbReference type="EMBL" id="PPR04216.1"/>
    </source>
</evidence>
<accession>A0A409YME9</accession>
<feature type="compositionally biased region" description="Low complexity" evidence="6">
    <location>
        <begin position="90"/>
        <end position="101"/>
    </location>
</feature>
<keyword evidence="9" id="KW-1185">Reference proteome</keyword>
<protein>
    <recommendedName>
        <fullName evidence="7">HAT C-terminal dimerisation domain-containing protein</fullName>
    </recommendedName>
</protein>
<dbReference type="GO" id="GO:0008270">
    <property type="term" value="F:zinc ion binding"/>
    <property type="evidence" value="ECO:0007669"/>
    <property type="project" value="UniProtKB-KW"/>
</dbReference>
<dbReference type="InParanoid" id="A0A409YME9"/>
<dbReference type="Pfam" id="PF05699">
    <property type="entry name" value="Dimer_Tnp_hAT"/>
    <property type="match status" value="1"/>
</dbReference>
<feature type="domain" description="HAT C-terminal dimerisation" evidence="7">
    <location>
        <begin position="871"/>
        <end position="951"/>
    </location>
</feature>
<feature type="compositionally biased region" description="Low complexity" evidence="6">
    <location>
        <begin position="169"/>
        <end position="181"/>
    </location>
</feature>
<dbReference type="OrthoDB" id="2790258at2759"/>
<keyword evidence="5" id="KW-0539">Nucleus</keyword>
<organism evidence="8 9">
    <name type="scientific">Panaeolus cyanescens</name>
    <dbReference type="NCBI Taxonomy" id="181874"/>
    <lineage>
        <taxon>Eukaryota</taxon>
        <taxon>Fungi</taxon>
        <taxon>Dikarya</taxon>
        <taxon>Basidiomycota</taxon>
        <taxon>Agaricomycotina</taxon>
        <taxon>Agaricomycetes</taxon>
        <taxon>Agaricomycetidae</taxon>
        <taxon>Agaricales</taxon>
        <taxon>Agaricineae</taxon>
        <taxon>Galeropsidaceae</taxon>
        <taxon>Panaeolus</taxon>
    </lineage>
</organism>
<dbReference type="AlphaFoldDB" id="A0A409YME9"/>
<dbReference type="Proteomes" id="UP000284842">
    <property type="component" value="Unassembled WGS sequence"/>
</dbReference>
<dbReference type="SUPFAM" id="SSF53098">
    <property type="entry name" value="Ribonuclease H-like"/>
    <property type="match status" value="1"/>
</dbReference>
<evidence type="ECO:0000256" key="5">
    <source>
        <dbReference type="ARBA" id="ARBA00023242"/>
    </source>
</evidence>
<reference evidence="8 9" key="1">
    <citation type="journal article" date="2018" name="Evol. Lett.">
        <title>Horizontal gene cluster transfer increased hallucinogenic mushroom diversity.</title>
        <authorList>
            <person name="Reynolds H.T."/>
            <person name="Vijayakumar V."/>
            <person name="Gluck-Thaler E."/>
            <person name="Korotkin H.B."/>
            <person name="Matheny P.B."/>
            <person name="Slot J.C."/>
        </authorList>
    </citation>
    <scope>NUCLEOTIDE SEQUENCE [LARGE SCALE GENOMIC DNA]</scope>
    <source>
        <strain evidence="8 9">2629</strain>
    </source>
</reference>
<keyword evidence="2" id="KW-0479">Metal-binding</keyword>
<dbReference type="InterPro" id="IPR008906">
    <property type="entry name" value="HATC_C_dom"/>
</dbReference>
<evidence type="ECO:0000313" key="9">
    <source>
        <dbReference type="Proteomes" id="UP000284842"/>
    </source>
</evidence>
<feature type="compositionally biased region" description="Polar residues" evidence="6">
    <location>
        <begin position="200"/>
        <end position="209"/>
    </location>
</feature>
<dbReference type="InterPro" id="IPR052035">
    <property type="entry name" value="ZnF_BED_domain_contain"/>
</dbReference>
<evidence type="ECO:0000256" key="1">
    <source>
        <dbReference type="ARBA" id="ARBA00004123"/>
    </source>
</evidence>
<dbReference type="PANTHER" id="PTHR46481">
    <property type="entry name" value="ZINC FINGER BED DOMAIN-CONTAINING PROTEIN 4"/>
    <property type="match status" value="1"/>
</dbReference>
<dbReference type="GO" id="GO:0046983">
    <property type="term" value="F:protein dimerization activity"/>
    <property type="evidence" value="ECO:0007669"/>
    <property type="project" value="InterPro"/>
</dbReference>
<feature type="region of interest" description="Disordered" evidence="6">
    <location>
        <begin position="87"/>
        <end position="215"/>
    </location>
</feature>
<gene>
    <name evidence="8" type="ORF">CVT24_013300</name>
</gene>